<sequence length="336" mass="36751">MLKKKEEIHFFDKVLRLSNAGLMQKDIASQIEKYGTTKERAIAKSCLQSIARGAGFSQGLKPWVSANAYLGLLGGEKASNFEQGLRDALGALKVDEASGSAIAKVLIKPLLGVLLLLLVSALLAAYAFPSLSEQAPRQTWGFLSLSGEQFGLFWLHNGLYVLGLFSVLLPLMVLSLSRYCGEHRVKLDVLPVYRQYRFIHCTNFLTSTAHQTAVGTPLKESLEHYREHATPYMKHHINTMLRALGAGKSNIGDILDSGLLDAEELDTVKLLSDSGNASVILKKSALMHSEQLLLEIDRLKTWGSRILFTLLATVGAWMALGVGSLALHIATTFSLT</sequence>
<organism evidence="2 3">
    <name type="scientific">Vibrio sinensis</name>
    <dbReference type="NCBI Taxonomy" id="2302434"/>
    <lineage>
        <taxon>Bacteria</taxon>
        <taxon>Pseudomonadati</taxon>
        <taxon>Pseudomonadota</taxon>
        <taxon>Gammaproteobacteria</taxon>
        <taxon>Vibrionales</taxon>
        <taxon>Vibrionaceae</taxon>
        <taxon>Vibrio</taxon>
    </lineage>
</organism>
<name>A0A3A6QK81_9VIBR</name>
<evidence type="ECO:0000313" key="3">
    <source>
        <dbReference type="Proteomes" id="UP000273252"/>
    </source>
</evidence>
<dbReference type="AlphaFoldDB" id="A0A3A6QK81"/>
<proteinExistence type="predicted"/>
<feature type="transmembrane region" description="Helical" evidence="1">
    <location>
        <begin position="110"/>
        <end position="131"/>
    </location>
</feature>
<dbReference type="EMBL" id="QVMU01000031">
    <property type="protein sequence ID" value="RJX65862.1"/>
    <property type="molecule type" value="Genomic_DNA"/>
</dbReference>
<keyword evidence="1" id="KW-1133">Transmembrane helix</keyword>
<evidence type="ECO:0000256" key="1">
    <source>
        <dbReference type="SAM" id="Phobius"/>
    </source>
</evidence>
<keyword evidence="1" id="KW-0472">Membrane</keyword>
<keyword evidence="3" id="KW-1185">Reference proteome</keyword>
<accession>A0A3A6QK81</accession>
<evidence type="ECO:0000313" key="2">
    <source>
        <dbReference type="EMBL" id="RJX65862.1"/>
    </source>
</evidence>
<protein>
    <recommendedName>
        <fullName evidence="4">Type II secretion system protein GspF domain-containing protein</fullName>
    </recommendedName>
</protein>
<feature type="transmembrane region" description="Helical" evidence="1">
    <location>
        <begin position="306"/>
        <end position="330"/>
    </location>
</feature>
<dbReference type="Proteomes" id="UP000273252">
    <property type="component" value="Unassembled WGS sequence"/>
</dbReference>
<evidence type="ECO:0008006" key="4">
    <source>
        <dbReference type="Google" id="ProtNLM"/>
    </source>
</evidence>
<feature type="transmembrane region" description="Helical" evidence="1">
    <location>
        <begin position="151"/>
        <end position="176"/>
    </location>
</feature>
<keyword evidence="1" id="KW-0812">Transmembrane</keyword>
<gene>
    <name evidence="2" type="ORF">DZ860_21115</name>
</gene>
<reference evidence="2 3" key="1">
    <citation type="submission" date="2018-08" db="EMBL/GenBank/DDBJ databases">
        <title>Vibrio isolated from the Eastern China Marginal Seas.</title>
        <authorList>
            <person name="Li Y."/>
        </authorList>
    </citation>
    <scope>NUCLEOTIDE SEQUENCE [LARGE SCALE GENOMIC DNA]</scope>
    <source>
        <strain evidence="2 3">BEI233</strain>
    </source>
</reference>
<comment type="caution">
    <text evidence="2">The sequence shown here is derived from an EMBL/GenBank/DDBJ whole genome shotgun (WGS) entry which is preliminary data.</text>
</comment>